<dbReference type="GO" id="GO:0090374">
    <property type="term" value="P:oligopeptide export from mitochondrion"/>
    <property type="evidence" value="ECO:0007669"/>
    <property type="project" value="TreeGrafter"/>
</dbReference>
<dbReference type="SUPFAM" id="SSF90123">
    <property type="entry name" value="ABC transporter transmembrane region"/>
    <property type="match status" value="1"/>
</dbReference>
<dbReference type="AlphaFoldDB" id="A0A317DZG1"/>
<organism evidence="11 12">
    <name type="scientific">Zavarzinia compransoris</name>
    <dbReference type="NCBI Taxonomy" id="1264899"/>
    <lineage>
        <taxon>Bacteria</taxon>
        <taxon>Pseudomonadati</taxon>
        <taxon>Pseudomonadota</taxon>
        <taxon>Alphaproteobacteria</taxon>
        <taxon>Rhodospirillales</taxon>
        <taxon>Zavarziniaceae</taxon>
        <taxon>Zavarzinia</taxon>
    </lineage>
</organism>
<dbReference type="InterPro" id="IPR003593">
    <property type="entry name" value="AAA+_ATPase"/>
</dbReference>
<dbReference type="SUPFAM" id="SSF52540">
    <property type="entry name" value="P-loop containing nucleoside triphosphate hydrolases"/>
    <property type="match status" value="1"/>
</dbReference>
<feature type="domain" description="ABC transmembrane type-1" evidence="10">
    <location>
        <begin position="1"/>
        <end position="278"/>
    </location>
</feature>
<dbReference type="FunFam" id="3.40.50.300:FF:000287">
    <property type="entry name" value="Multidrug ABC transporter ATP-binding protein"/>
    <property type="match status" value="1"/>
</dbReference>
<dbReference type="InterPro" id="IPR011527">
    <property type="entry name" value="ABC1_TM_dom"/>
</dbReference>
<dbReference type="GO" id="GO:0016887">
    <property type="term" value="F:ATP hydrolysis activity"/>
    <property type="evidence" value="ECO:0007669"/>
    <property type="project" value="InterPro"/>
</dbReference>
<dbReference type="Gene3D" id="3.40.50.300">
    <property type="entry name" value="P-loop containing nucleotide triphosphate hydrolases"/>
    <property type="match status" value="1"/>
</dbReference>
<evidence type="ECO:0000256" key="6">
    <source>
        <dbReference type="ARBA" id="ARBA00022989"/>
    </source>
</evidence>
<dbReference type="InterPro" id="IPR036640">
    <property type="entry name" value="ABC1_TM_sf"/>
</dbReference>
<sequence length="550" mass="58620">MMALVAGMTAALAWLLDPAIDEIFVNKDPTALWVVPLAVVAVALVKSVADYIQSVQMAYVGQRIVADTQLRLFDRFMRADLAWIHDIHSGRLMSAFLYDAGLLSEAVSKGVVGILRDAVSVVMLVGVMYYQNWQLALVASVGFPVATLVMRRMGRKTRKVSTKAQAETGTLSSLLTERFDGTRLIKAYGRETDELATVSASVERRLGHLMRGVRTKAATVPINDAIGAIAIAAAILYGGSQAQTTDMSFGAFTSFLAAMIMAYQPLRSLAALNNVWQEGLAAAERVFAMQDVEPRVTDAPGARDIAFDKGEIRFDDVRFAYNDGTPALKGVSFTVPAGKTVALVGPSGGGKSTTVNLIPRFYDPGAGRILIDGTDIREATLASLRRAMALVAQEATLFDDTIAANIAYGRPGATPAEVEAAARAAAAHDFIAGLPQGYGTVVGESGVKLSGGQRQRICIARAFLRDAPILLLDEATSALDTESERAIQATLRGLMKGRTTLVIAHRLSTIVDADCIHVVEGGRIAESGSHDELIAKGGLYARLYAQAEAE</sequence>
<dbReference type="PROSITE" id="PS50893">
    <property type="entry name" value="ABC_TRANSPORTER_2"/>
    <property type="match status" value="1"/>
</dbReference>
<name>A0A317DZG1_9PROT</name>
<keyword evidence="2" id="KW-0813">Transport</keyword>
<keyword evidence="5" id="KW-0067">ATP-binding</keyword>
<dbReference type="OrthoDB" id="5288404at2"/>
<evidence type="ECO:0000256" key="3">
    <source>
        <dbReference type="ARBA" id="ARBA00022692"/>
    </source>
</evidence>
<keyword evidence="4" id="KW-0547">Nucleotide-binding</keyword>
<keyword evidence="3 8" id="KW-0812">Transmembrane</keyword>
<keyword evidence="7 8" id="KW-0472">Membrane</keyword>
<dbReference type="InterPro" id="IPR027417">
    <property type="entry name" value="P-loop_NTPase"/>
</dbReference>
<feature type="domain" description="ABC transporter" evidence="9">
    <location>
        <begin position="312"/>
        <end position="546"/>
    </location>
</feature>
<dbReference type="GO" id="GO:0015421">
    <property type="term" value="F:ABC-type oligopeptide transporter activity"/>
    <property type="evidence" value="ECO:0007669"/>
    <property type="project" value="TreeGrafter"/>
</dbReference>
<dbReference type="Gene3D" id="1.20.1560.10">
    <property type="entry name" value="ABC transporter type 1, transmembrane domain"/>
    <property type="match status" value="1"/>
</dbReference>
<gene>
    <name evidence="11" type="ORF">DKG75_14565</name>
</gene>
<evidence type="ECO:0000256" key="8">
    <source>
        <dbReference type="SAM" id="Phobius"/>
    </source>
</evidence>
<evidence type="ECO:0000313" key="12">
    <source>
        <dbReference type="Proteomes" id="UP000246077"/>
    </source>
</evidence>
<dbReference type="PROSITE" id="PS00211">
    <property type="entry name" value="ABC_TRANSPORTER_1"/>
    <property type="match status" value="1"/>
</dbReference>
<keyword evidence="12" id="KW-1185">Reference proteome</keyword>
<protein>
    <submittedName>
        <fullName evidence="11">ABC transporter permease</fullName>
    </submittedName>
</protein>
<feature type="transmembrane region" description="Helical" evidence="8">
    <location>
        <begin position="31"/>
        <end position="49"/>
    </location>
</feature>
<dbReference type="Pfam" id="PF00005">
    <property type="entry name" value="ABC_tran"/>
    <property type="match status" value="1"/>
</dbReference>
<keyword evidence="6 8" id="KW-1133">Transmembrane helix</keyword>
<evidence type="ECO:0000259" key="9">
    <source>
        <dbReference type="PROSITE" id="PS50893"/>
    </source>
</evidence>
<reference evidence="12" key="1">
    <citation type="submission" date="2018-05" db="EMBL/GenBank/DDBJ databases">
        <title>Zavarzinia sp. HR-AS.</title>
        <authorList>
            <person name="Lee Y."/>
            <person name="Jeon C.O."/>
        </authorList>
    </citation>
    <scope>NUCLEOTIDE SEQUENCE [LARGE SCALE GENOMIC DNA]</scope>
    <source>
        <strain evidence="12">DSM 1231</strain>
    </source>
</reference>
<feature type="transmembrane region" description="Helical" evidence="8">
    <location>
        <begin position="217"/>
        <end position="237"/>
    </location>
</feature>
<dbReference type="EMBL" id="QGLF01000004">
    <property type="protein sequence ID" value="PWR20099.1"/>
    <property type="molecule type" value="Genomic_DNA"/>
</dbReference>
<dbReference type="PANTHER" id="PTHR43394:SF1">
    <property type="entry name" value="ATP-BINDING CASSETTE SUB-FAMILY B MEMBER 10, MITOCHONDRIAL"/>
    <property type="match status" value="1"/>
</dbReference>
<dbReference type="Pfam" id="PF00664">
    <property type="entry name" value="ABC_membrane"/>
    <property type="match status" value="1"/>
</dbReference>
<evidence type="ECO:0000256" key="5">
    <source>
        <dbReference type="ARBA" id="ARBA00022840"/>
    </source>
</evidence>
<dbReference type="InterPro" id="IPR003439">
    <property type="entry name" value="ABC_transporter-like_ATP-bd"/>
</dbReference>
<evidence type="ECO:0000259" key="10">
    <source>
        <dbReference type="PROSITE" id="PS50929"/>
    </source>
</evidence>
<dbReference type="InterPro" id="IPR039421">
    <property type="entry name" value="Type_1_exporter"/>
</dbReference>
<feature type="transmembrane region" description="Helical" evidence="8">
    <location>
        <begin position="135"/>
        <end position="153"/>
    </location>
</feature>
<evidence type="ECO:0000256" key="7">
    <source>
        <dbReference type="ARBA" id="ARBA00023136"/>
    </source>
</evidence>
<proteinExistence type="predicted"/>
<evidence type="ECO:0000313" key="11">
    <source>
        <dbReference type="EMBL" id="PWR20099.1"/>
    </source>
</evidence>
<dbReference type="CDD" id="cd18552">
    <property type="entry name" value="ABC_6TM_MsbA_like"/>
    <property type="match status" value="1"/>
</dbReference>
<evidence type="ECO:0000256" key="2">
    <source>
        <dbReference type="ARBA" id="ARBA00022448"/>
    </source>
</evidence>
<evidence type="ECO:0000256" key="4">
    <source>
        <dbReference type="ARBA" id="ARBA00022741"/>
    </source>
</evidence>
<dbReference type="GO" id="GO:0005886">
    <property type="term" value="C:plasma membrane"/>
    <property type="evidence" value="ECO:0007669"/>
    <property type="project" value="UniProtKB-SubCell"/>
</dbReference>
<dbReference type="GO" id="GO:0005524">
    <property type="term" value="F:ATP binding"/>
    <property type="evidence" value="ECO:0007669"/>
    <property type="project" value="UniProtKB-KW"/>
</dbReference>
<comment type="subcellular location">
    <subcellularLocation>
        <location evidence="1">Cell membrane</location>
        <topology evidence="1">Multi-pass membrane protein</topology>
    </subcellularLocation>
</comment>
<accession>A0A317DZG1</accession>
<dbReference type="SMART" id="SM00382">
    <property type="entry name" value="AAA"/>
    <property type="match status" value="1"/>
</dbReference>
<dbReference type="Proteomes" id="UP000246077">
    <property type="component" value="Unassembled WGS sequence"/>
</dbReference>
<dbReference type="PANTHER" id="PTHR43394">
    <property type="entry name" value="ATP-DEPENDENT PERMEASE MDL1, MITOCHONDRIAL"/>
    <property type="match status" value="1"/>
</dbReference>
<dbReference type="InterPro" id="IPR017871">
    <property type="entry name" value="ABC_transporter-like_CS"/>
</dbReference>
<comment type="caution">
    <text evidence="11">The sequence shown here is derived from an EMBL/GenBank/DDBJ whole genome shotgun (WGS) entry which is preliminary data.</text>
</comment>
<evidence type="ECO:0000256" key="1">
    <source>
        <dbReference type="ARBA" id="ARBA00004651"/>
    </source>
</evidence>
<dbReference type="PROSITE" id="PS50929">
    <property type="entry name" value="ABC_TM1F"/>
    <property type="match status" value="1"/>
</dbReference>